<dbReference type="RefSeq" id="WP_169157949.1">
    <property type="nucleotide sequence ID" value="NZ_CAWPJE010000314.1"/>
</dbReference>
<evidence type="ECO:0000313" key="3">
    <source>
        <dbReference type="Proteomes" id="UP000718564"/>
    </source>
</evidence>
<gene>
    <name evidence="2" type="ORF">DP116_26300</name>
</gene>
<accession>A0ABX1PGA2</accession>
<organism evidence="2 3">
    <name type="scientific">Brasilonema bromeliae SPC951</name>
    <dbReference type="NCBI Taxonomy" id="385972"/>
    <lineage>
        <taxon>Bacteria</taxon>
        <taxon>Bacillati</taxon>
        <taxon>Cyanobacteriota</taxon>
        <taxon>Cyanophyceae</taxon>
        <taxon>Nostocales</taxon>
        <taxon>Scytonemataceae</taxon>
        <taxon>Brasilonema</taxon>
        <taxon>Bromeliae group (in: Brasilonema)</taxon>
    </lineage>
</organism>
<name>A0ABX1PGA2_9CYAN</name>
<keyword evidence="1" id="KW-1133">Transmembrane helix</keyword>
<keyword evidence="1" id="KW-0472">Membrane</keyword>
<sequence length="180" mass="20503">MFDIPELPTIFPIGAILFNFLFLLVAIPIEAYVLNTRLKFDKKTSAFYAISINVFSNVIGWVIFFFVEPVLSPNLKSELMSFVFFNRLQTPGIQTLLILTAFIIFFSTFLVKYALLRVLLISLSDFKKAPPEPQVIQRRNSRLASKSKWQNTNIVTTILIANALSYSLVAIILFIRSVNT</sequence>
<dbReference type="EMBL" id="QMEB01000310">
    <property type="protein sequence ID" value="NMG22762.1"/>
    <property type="molecule type" value="Genomic_DNA"/>
</dbReference>
<evidence type="ECO:0000313" key="2">
    <source>
        <dbReference type="EMBL" id="NMG22762.1"/>
    </source>
</evidence>
<dbReference type="NCBIfam" id="NF045624">
    <property type="entry name" value="filament_FraC"/>
    <property type="match status" value="1"/>
</dbReference>
<feature type="transmembrane region" description="Helical" evidence="1">
    <location>
        <begin position="154"/>
        <end position="175"/>
    </location>
</feature>
<feature type="transmembrane region" description="Helical" evidence="1">
    <location>
        <begin position="12"/>
        <end position="34"/>
    </location>
</feature>
<feature type="transmembrane region" description="Helical" evidence="1">
    <location>
        <begin position="46"/>
        <end position="67"/>
    </location>
</feature>
<keyword evidence="3" id="KW-1185">Reference proteome</keyword>
<proteinExistence type="predicted"/>
<dbReference type="Pfam" id="PF24301">
    <property type="entry name" value="FraC"/>
    <property type="match status" value="1"/>
</dbReference>
<dbReference type="Proteomes" id="UP000718564">
    <property type="component" value="Unassembled WGS sequence"/>
</dbReference>
<evidence type="ECO:0000256" key="1">
    <source>
        <dbReference type="SAM" id="Phobius"/>
    </source>
</evidence>
<feature type="transmembrane region" description="Helical" evidence="1">
    <location>
        <begin position="96"/>
        <end position="120"/>
    </location>
</feature>
<protein>
    <submittedName>
        <fullName evidence="2">Filament integrity protein fraC</fullName>
    </submittedName>
</protein>
<dbReference type="InterPro" id="IPR054663">
    <property type="entry name" value="FraC"/>
</dbReference>
<keyword evidence="1" id="KW-0812">Transmembrane</keyword>
<comment type="caution">
    <text evidence="2">The sequence shown here is derived from an EMBL/GenBank/DDBJ whole genome shotgun (WGS) entry which is preliminary data.</text>
</comment>
<reference evidence="2 3" key="1">
    <citation type="submission" date="2018-06" db="EMBL/GenBank/DDBJ databases">
        <title>Comparative genomics of Brasilonema spp. strains.</title>
        <authorList>
            <person name="Alvarenga D.O."/>
            <person name="Fiore M.F."/>
            <person name="Varani A.M."/>
        </authorList>
    </citation>
    <scope>NUCLEOTIDE SEQUENCE [LARGE SCALE GENOMIC DNA]</scope>
    <source>
        <strain evidence="2 3">SPC951</strain>
    </source>
</reference>